<reference evidence="1" key="1">
    <citation type="submission" date="2020-05" db="EMBL/GenBank/DDBJ databases">
        <authorList>
            <person name="Chiriac C."/>
            <person name="Salcher M."/>
            <person name="Ghai R."/>
            <person name="Kavagutti S V."/>
        </authorList>
    </citation>
    <scope>NUCLEOTIDE SEQUENCE</scope>
</reference>
<protein>
    <submittedName>
        <fullName evidence="1">Unannotated protein</fullName>
    </submittedName>
</protein>
<evidence type="ECO:0000313" key="1">
    <source>
        <dbReference type="EMBL" id="CAB4584031.1"/>
    </source>
</evidence>
<gene>
    <name evidence="1" type="ORF">UFOPK1711_01394</name>
</gene>
<name>A0A6J6F5D8_9ZZZZ</name>
<organism evidence="1">
    <name type="scientific">freshwater metagenome</name>
    <dbReference type="NCBI Taxonomy" id="449393"/>
    <lineage>
        <taxon>unclassified sequences</taxon>
        <taxon>metagenomes</taxon>
        <taxon>ecological metagenomes</taxon>
    </lineage>
</organism>
<accession>A0A6J6F5D8</accession>
<dbReference type="AlphaFoldDB" id="A0A6J6F5D8"/>
<proteinExistence type="predicted"/>
<dbReference type="EMBL" id="CAEZTR010000096">
    <property type="protein sequence ID" value="CAB4584031.1"/>
    <property type="molecule type" value="Genomic_DNA"/>
</dbReference>
<sequence length="137" mass="15419">MFDRHNLDVVARAQRTVIVHQVLRNNETRNTLGAGRRIRGAGKNKMHDVLGHVVFAEGDVNLRSGNAIGAITMRNRFGAHGTNIRTSLRFGEVHGAGPFAGDHALQILLFLLFVAVMHEQINCTLRKKRCHRERHVR</sequence>